<accession>A0ABW4T4B8</accession>
<evidence type="ECO:0000313" key="1">
    <source>
        <dbReference type="EMBL" id="MFD1935666.1"/>
    </source>
</evidence>
<proteinExistence type="predicted"/>
<gene>
    <name evidence="1" type="ORF">ACFSKW_29770</name>
</gene>
<dbReference type="RefSeq" id="WP_379575783.1">
    <property type="nucleotide sequence ID" value="NZ_JBHUFV010000046.1"/>
</dbReference>
<sequence length="100" mass="11589">MIARIWHGATSLDKSGDYLRLMREVAIPDYRSTPGNQGAYVLHHEDAEAAHFLTLTFWESERSIAAFAGDDVTVAKYYDFDSDYLLEKESRVTHYHLYDR</sequence>
<keyword evidence="2" id="KW-1185">Reference proteome</keyword>
<organism evidence="1 2">
    <name type="scientific">Nonomuraea mangrovi</name>
    <dbReference type="NCBI Taxonomy" id="2316207"/>
    <lineage>
        <taxon>Bacteria</taxon>
        <taxon>Bacillati</taxon>
        <taxon>Actinomycetota</taxon>
        <taxon>Actinomycetes</taxon>
        <taxon>Streptosporangiales</taxon>
        <taxon>Streptosporangiaceae</taxon>
        <taxon>Nonomuraea</taxon>
    </lineage>
</organism>
<dbReference type="EMBL" id="JBHUFV010000046">
    <property type="protein sequence ID" value="MFD1935666.1"/>
    <property type="molecule type" value="Genomic_DNA"/>
</dbReference>
<evidence type="ECO:0008006" key="3">
    <source>
        <dbReference type="Google" id="ProtNLM"/>
    </source>
</evidence>
<dbReference type="Proteomes" id="UP001597368">
    <property type="component" value="Unassembled WGS sequence"/>
</dbReference>
<evidence type="ECO:0000313" key="2">
    <source>
        <dbReference type="Proteomes" id="UP001597368"/>
    </source>
</evidence>
<dbReference type="SUPFAM" id="SSF54909">
    <property type="entry name" value="Dimeric alpha+beta barrel"/>
    <property type="match status" value="1"/>
</dbReference>
<protein>
    <recommendedName>
        <fullName evidence="3">Antibiotic biosynthesis monooxygenase</fullName>
    </recommendedName>
</protein>
<reference evidence="2" key="1">
    <citation type="journal article" date="2019" name="Int. J. Syst. Evol. Microbiol.">
        <title>The Global Catalogue of Microorganisms (GCM) 10K type strain sequencing project: providing services to taxonomists for standard genome sequencing and annotation.</title>
        <authorList>
            <consortium name="The Broad Institute Genomics Platform"/>
            <consortium name="The Broad Institute Genome Sequencing Center for Infectious Disease"/>
            <person name="Wu L."/>
            <person name="Ma J."/>
        </authorList>
    </citation>
    <scope>NUCLEOTIDE SEQUENCE [LARGE SCALE GENOMIC DNA]</scope>
    <source>
        <strain evidence="2">ICMP 6774ER</strain>
    </source>
</reference>
<dbReference type="InterPro" id="IPR011008">
    <property type="entry name" value="Dimeric_a/b-barrel"/>
</dbReference>
<name>A0ABW4T4B8_9ACTN</name>
<comment type="caution">
    <text evidence="1">The sequence shown here is derived from an EMBL/GenBank/DDBJ whole genome shotgun (WGS) entry which is preliminary data.</text>
</comment>